<dbReference type="Proteomes" id="UP001297092">
    <property type="component" value="Unassembled WGS sequence"/>
</dbReference>
<dbReference type="InterPro" id="IPR026669">
    <property type="entry name" value="Arsenite_MeTrfase-like"/>
</dbReference>
<accession>A0ABS5S4U5</accession>
<comment type="caution">
    <text evidence="10">The sequence shown here is derived from an EMBL/GenBank/DDBJ whole genome shotgun (WGS) entry which is preliminary data.</text>
</comment>
<feature type="domain" description="Methyltransferase" evidence="9">
    <location>
        <begin position="68"/>
        <end position="204"/>
    </location>
</feature>
<dbReference type="RefSeq" id="WP_214112309.1">
    <property type="nucleotide sequence ID" value="NZ_JAHCTB010000002.1"/>
</dbReference>
<name>A0ABS5S4U5_9FLAO</name>
<evidence type="ECO:0000256" key="2">
    <source>
        <dbReference type="ARBA" id="ARBA00022691"/>
    </source>
</evidence>
<evidence type="ECO:0000256" key="1">
    <source>
        <dbReference type="ARBA" id="ARBA00022679"/>
    </source>
</evidence>
<dbReference type="Gene3D" id="3.40.50.150">
    <property type="entry name" value="Vaccinia Virus protein VP39"/>
    <property type="match status" value="1"/>
</dbReference>
<dbReference type="EC" id="2.1.1.137" evidence="4"/>
<protein>
    <recommendedName>
        <fullName evidence="5">Arsenite methyltransferase</fullName>
        <ecNumber evidence="4">2.1.1.137</ecNumber>
    </recommendedName>
</protein>
<dbReference type="PANTHER" id="PTHR43675:SF8">
    <property type="entry name" value="ARSENITE METHYLTRANSFERASE"/>
    <property type="match status" value="1"/>
</dbReference>
<comment type="catalytic activity">
    <reaction evidence="6">
        <text>arsenic triglutathione + [thioredoxin]-dithiol + S-adenosyl-L-methionine + 2 H2O = methylarsonous acid + [thioredoxin]-disulfide + 3 glutathione + S-adenosyl-L-homocysteine + H(+)</text>
        <dbReference type="Rhea" id="RHEA:69460"/>
        <dbReference type="Rhea" id="RHEA-COMP:10698"/>
        <dbReference type="Rhea" id="RHEA-COMP:10700"/>
        <dbReference type="ChEBI" id="CHEBI:15377"/>
        <dbReference type="ChEBI" id="CHEBI:15378"/>
        <dbReference type="ChEBI" id="CHEBI:17826"/>
        <dbReference type="ChEBI" id="CHEBI:29950"/>
        <dbReference type="ChEBI" id="CHEBI:50058"/>
        <dbReference type="ChEBI" id="CHEBI:57856"/>
        <dbReference type="ChEBI" id="CHEBI:57925"/>
        <dbReference type="ChEBI" id="CHEBI:59789"/>
        <dbReference type="ChEBI" id="CHEBI:183640"/>
        <dbReference type="EC" id="2.1.1.137"/>
    </reaction>
</comment>
<keyword evidence="10" id="KW-0489">Methyltransferase</keyword>
<dbReference type="EMBL" id="JAHCTB010000002">
    <property type="protein sequence ID" value="MBT0607440.1"/>
    <property type="molecule type" value="Genomic_DNA"/>
</dbReference>
<dbReference type="GO" id="GO:0008168">
    <property type="term" value="F:methyltransferase activity"/>
    <property type="evidence" value="ECO:0007669"/>
    <property type="project" value="UniProtKB-KW"/>
</dbReference>
<proteinExistence type="inferred from homology"/>
<evidence type="ECO:0000256" key="3">
    <source>
        <dbReference type="ARBA" id="ARBA00034487"/>
    </source>
</evidence>
<dbReference type="GO" id="GO:0032259">
    <property type="term" value="P:methylation"/>
    <property type="evidence" value="ECO:0007669"/>
    <property type="project" value="UniProtKB-KW"/>
</dbReference>
<evidence type="ECO:0000313" key="11">
    <source>
        <dbReference type="Proteomes" id="UP001297092"/>
    </source>
</evidence>
<evidence type="ECO:0000256" key="8">
    <source>
        <dbReference type="ARBA" id="ARBA00048428"/>
    </source>
</evidence>
<dbReference type="SUPFAM" id="SSF53335">
    <property type="entry name" value="S-adenosyl-L-methionine-dependent methyltransferases"/>
    <property type="match status" value="1"/>
</dbReference>
<dbReference type="Pfam" id="PF13847">
    <property type="entry name" value="Methyltransf_31"/>
    <property type="match status" value="1"/>
</dbReference>
<dbReference type="PANTHER" id="PTHR43675">
    <property type="entry name" value="ARSENITE METHYLTRANSFERASE"/>
    <property type="match status" value="1"/>
</dbReference>
<dbReference type="InterPro" id="IPR025714">
    <property type="entry name" value="Methyltranfer_dom"/>
</dbReference>
<dbReference type="CDD" id="cd02440">
    <property type="entry name" value="AdoMet_MTases"/>
    <property type="match status" value="1"/>
</dbReference>
<dbReference type="InterPro" id="IPR029063">
    <property type="entry name" value="SAM-dependent_MTases_sf"/>
</dbReference>
<reference evidence="10 11" key="1">
    <citation type="submission" date="2021-05" db="EMBL/GenBank/DDBJ databases">
        <title>Aequorivita echinoideorum JCM 30378 genome.</title>
        <authorList>
            <person name="Zhang H."/>
            <person name="Li C."/>
        </authorList>
    </citation>
    <scope>NUCLEOTIDE SEQUENCE [LARGE SCALE GENOMIC DNA]</scope>
    <source>
        <strain evidence="10 11">JCM30378</strain>
    </source>
</reference>
<comment type="catalytic activity">
    <reaction evidence="7">
        <text>arsenic triglutathione + 2 [thioredoxin]-dithiol + 2 S-adenosyl-L-methionine + H2O = dimethylarsinous acid + 2 [thioredoxin]-disulfide + 3 glutathione + 2 S-adenosyl-L-homocysteine + 2 H(+)</text>
        <dbReference type="Rhea" id="RHEA:69464"/>
        <dbReference type="Rhea" id="RHEA-COMP:10698"/>
        <dbReference type="Rhea" id="RHEA-COMP:10700"/>
        <dbReference type="ChEBI" id="CHEBI:15377"/>
        <dbReference type="ChEBI" id="CHEBI:15378"/>
        <dbReference type="ChEBI" id="CHEBI:23808"/>
        <dbReference type="ChEBI" id="CHEBI:29950"/>
        <dbReference type="ChEBI" id="CHEBI:50058"/>
        <dbReference type="ChEBI" id="CHEBI:57856"/>
        <dbReference type="ChEBI" id="CHEBI:57925"/>
        <dbReference type="ChEBI" id="CHEBI:59789"/>
        <dbReference type="ChEBI" id="CHEBI:183640"/>
        <dbReference type="EC" id="2.1.1.137"/>
    </reaction>
</comment>
<evidence type="ECO:0000259" key="9">
    <source>
        <dbReference type="Pfam" id="PF13847"/>
    </source>
</evidence>
<comment type="similarity">
    <text evidence="3">Belongs to the methyltransferase superfamily. Arsenite methyltransferase family.</text>
</comment>
<organism evidence="10 11">
    <name type="scientific">Aequorivita echinoideorum</name>
    <dbReference type="NCBI Taxonomy" id="1549647"/>
    <lineage>
        <taxon>Bacteria</taxon>
        <taxon>Pseudomonadati</taxon>
        <taxon>Bacteroidota</taxon>
        <taxon>Flavobacteriia</taxon>
        <taxon>Flavobacteriales</taxon>
        <taxon>Flavobacteriaceae</taxon>
        <taxon>Aequorivita</taxon>
    </lineage>
</organism>
<evidence type="ECO:0000256" key="4">
    <source>
        <dbReference type="ARBA" id="ARBA00034521"/>
    </source>
</evidence>
<comment type="catalytic activity">
    <reaction evidence="8">
        <text>arsenic triglutathione + 3 [thioredoxin]-dithiol + 3 S-adenosyl-L-methionine = trimethylarsine + 3 [thioredoxin]-disulfide + 3 glutathione + 3 S-adenosyl-L-homocysteine + 3 H(+)</text>
        <dbReference type="Rhea" id="RHEA:69432"/>
        <dbReference type="Rhea" id="RHEA-COMP:10698"/>
        <dbReference type="Rhea" id="RHEA-COMP:10700"/>
        <dbReference type="ChEBI" id="CHEBI:15378"/>
        <dbReference type="ChEBI" id="CHEBI:27130"/>
        <dbReference type="ChEBI" id="CHEBI:29950"/>
        <dbReference type="ChEBI" id="CHEBI:50058"/>
        <dbReference type="ChEBI" id="CHEBI:57856"/>
        <dbReference type="ChEBI" id="CHEBI:57925"/>
        <dbReference type="ChEBI" id="CHEBI:59789"/>
        <dbReference type="ChEBI" id="CHEBI:183640"/>
        <dbReference type="EC" id="2.1.1.137"/>
    </reaction>
</comment>
<keyword evidence="11" id="KW-1185">Reference proteome</keyword>
<gene>
    <name evidence="10" type="ORF">KIV10_04535</name>
</gene>
<evidence type="ECO:0000313" key="10">
    <source>
        <dbReference type="EMBL" id="MBT0607440.1"/>
    </source>
</evidence>
<evidence type="ECO:0000256" key="7">
    <source>
        <dbReference type="ARBA" id="ARBA00047943"/>
    </source>
</evidence>
<evidence type="ECO:0000256" key="5">
    <source>
        <dbReference type="ARBA" id="ARBA00034545"/>
    </source>
</evidence>
<keyword evidence="1" id="KW-0808">Transferase</keyword>
<keyword evidence="2" id="KW-0949">S-adenosyl-L-methionine</keyword>
<sequence length="250" mass="28030">MDLKKQIDSEYSEIVILNNEKGRAIQTSYVCSPIFNPIKDKYPTFEGYEEASDLGLGCGFPFVHANIKAGNTVVDLGCAAGIDSFIIRKIVGETGKVIGFDLTKSLIDRASKIALEKDFKNIEFHQGDIENLPLKNNSVDSVTSNGVFSLLPNLDKAFDEVYRILKKDGTFSMSDINKKSNFSESSYIKVKQFTGCINGIRYQDFYLDKMRKAGFSTIEIAEERVLTLPKNIANEDEQQSLFITNFVIKK</sequence>
<evidence type="ECO:0000256" key="6">
    <source>
        <dbReference type="ARBA" id="ARBA00047941"/>
    </source>
</evidence>